<dbReference type="GO" id="GO:0032259">
    <property type="term" value="P:methylation"/>
    <property type="evidence" value="ECO:0007669"/>
    <property type="project" value="UniProtKB-KW"/>
</dbReference>
<evidence type="ECO:0000313" key="6">
    <source>
        <dbReference type="Proteomes" id="UP000611629"/>
    </source>
</evidence>
<reference evidence="5" key="1">
    <citation type="submission" date="2020-07" db="EMBL/GenBank/DDBJ databases">
        <title>Genomic analysis of a strain of Sedimentibacter Hydroxybenzoicus DSM7310.</title>
        <authorList>
            <person name="Ma S."/>
        </authorList>
    </citation>
    <scope>NUCLEOTIDE SEQUENCE</scope>
    <source>
        <strain evidence="5">DSM 7310</strain>
    </source>
</reference>
<dbReference type="Gene3D" id="3.30.1330.30">
    <property type="match status" value="1"/>
</dbReference>
<dbReference type="Pfam" id="PF00588">
    <property type="entry name" value="SpoU_methylase"/>
    <property type="match status" value="1"/>
</dbReference>
<dbReference type="Proteomes" id="UP000611629">
    <property type="component" value="Unassembled WGS sequence"/>
</dbReference>
<dbReference type="GO" id="GO:0006396">
    <property type="term" value="P:RNA processing"/>
    <property type="evidence" value="ECO:0007669"/>
    <property type="project" value="InterPro"/>
</dbReference>
<dbReference type="SMART" id="SM00967">
    <property type="entry name" value="SpoU_sub_bind"/>
    <property type="match status" value="1"/>
</dbReference>
<keyword evidence="3" id="KW-0808">Transferase</keyword>
<evidence type="ECO:0000313" key="5">
    <source>
        <dbReference type="EMBL" id="NYB73935.1"/>
    </source>
</evidence>
<evidence type="ECO:0000256" key="1">
    <source>
        <dbReference type="ARBA" id="ARBA00007228"/>
    </source>
</evidence>
<dbReference type="InterPro" id="IPR001537">
    <property type="entry name" value="SpoU_MeTrfase"/>
</dbReference>
<dbReference type="Pfam" id="PF22435">
    <property type="entry name" value="MRM3-like_sub_bind"/>
    <property type="match status" value="1"/>
</dbReference>
<dbReference type="InterPro" id="IPR051259">
    <property type="entry name" value="rRNA_Methyltransferase"/>
</dbReference>
<accession>A0A974BIN1</accession>
<feature type="domain" description="RNA 2-O ribose methyltransferase substrate binding" evidence="4">
    <location>
        <begin position="31"/>
        <end position="107"/>
    </location>
</feature>
<dbReference type="InterPro" id="IPR013123">
    <property type="entry name" value="SpoU_subst-bd"/>
</dbReference>
<dbReference type="GO" id="GO:0005737">
    <property type="term" value="C:cytoplasm"/>
    <property type="evidence" value="ECO:0007669"/>
    <property type="project" value="UniProtKB-ARBA"/>
</dbReference>
<dbReference type="InterPro" id="IPR029028">
    <property type="entry name" value="Alpha/beta_knot_MTases"/>
</dbReference>
<organism evidence="5 6">
    <name type="scientific">Sedimentibacter hydroxybenzoicus DSM 7310</name>
    <dbReference type="NCBI Taxonomy" id="1123245"/>
    <lineage>
        <taxon>Bacteria</taxon>
        <taxon>Bacillati</taxon>
        <taxon>Bacillota</taxon>
        <taxon>Tissierellia</taxon>
        <taxon>Sedimentibacter</taxon>
    </lineage>
</organism>
<dbReference type="GO" id="GO:0008173">
    <property type="term" value="F:RNA methyltransferase activity"/>
    <property type="evidence" value="ECO:0007669"/>
    <property type="project" value="InterPro"/>
</dbReference>
<gene>
    <name evidence="5" type="ORF">HZF24_07250</name>
</gene>
<dbReference type="SUPFAM" id="SSF55315">
    <property type="entry name" value="L30e-like"/>
    <property type="match status" value="1"/>
</dbReference>
<dbReference type="PANTHER" id="PTHR43191">
    <property type="entry name" value="RRNA METHYLTRANSFERASE 3"/>
    <property type="match status" value="1"/>
</dbReference>
<dbReference type="InterPro" id="IPR029064">
    <property type="entry name" value="Ribosomal_eL30-like_sf"/>
</dbReference>
<dbReference type="InterPro" id="IPR053888">
    <property type="entry name" value="MRM3-like_sub_bind"/>
</dbReference>
<dbReference type="InterPro" id="IPR029026">
    <property type="entry name" value="tRNA_m1G_MTases_N"/>
</dbReference>
<dbReference type="GO" id="GO:0003723">
    <property type="term" value="F:RNA binding"/>
    <property type="evidence" value="ECO:0007669"/>
    <property type="project" value="InterPro"/>
</dbReference>
<dbReference type="RefSeq" id="WP_179237626.1">
    <property type="nucleotide sequence ID" value="NZ_JACBNQ010000005.1"/>
</dbReference>
<evidence type="ECO:0000259" key="4">
    <source>
        <dbReference type="SMART" id="SM00967"/>
    </source>
</evidence>
<dbReference type="CDD" id="cd18095">
    <property type="entry name" value="SpoU-like_rRNA-MTase"/>
    <property type="match status" value="1"/>
</dbReference>
<keyword evidence="6" id="KW-1185">Reference proteome</keyword>
<proteinExistence type="inferred from homology"/>
<comment type="similarity">
    <text evidence="1">Belongs to the class IV-like SAM-binding methyltransferase superfamily. RNA methyltransferase TrmH family.</text>
</comment>
<evidence type="ECO:0000256" key="3">
    <source>
        <dbReference type="ARBA" id="ARBA00022679"/>
    </source>
</evidence>
<sequence>MNTIKSKDNNKIKYIRSLNTKKKREEENAFIVEGIKFVYEAINEKQNIIYLLFSEQSLNKTDVKELYDLSVKSGFESYICDEDVFKSAADTINAQGVIAVVGKNEYDADYILKNYKFVIMCDRIQDPGNLGTIIRTSDAFGPAAVILNKGCVDAHNPKVVRATAGAIFRVPFIYMDSDVDTIKALNEHEFKIISTVVESEYSFDDIKEENKICVIIGNEGQGVSREIIESSHMNITIRMPGRAESLNASIAAGISIYEIRKKLL</sequence>
<name>A0A974BIN1_SEDHY</name>
<comment type="caution">
    <text evidence="5">The sequence shown here is derived from an EMBL/GenBank/DDBJ whole genome shotgun (WGS) entry which is preliminary data.</text>
</comment>
<dbReference type="PANTHER" id="PTHR43191:SF2">
    <property type="entry name" value="RRNA METHYLTRANSFERASE 3, MITOCHONDRIAL"/>
    <property type="match status" value="1"/>
</dbReference>
<dbReference type="EMBL" id="JACBNQ010000005">
    <property type="protein sequence ID" value="NYB73935.1"/>
    <property type="molecule type" value="Genomic_DNA"/>
</dbReference>
<dbReference type="SUPFAM" id="SSF75217">
    <property type="entry name" value="alpha/beta knot"/>
    <property type="match status" value="1"/>
</dbReference>
<dbReference type="Gene3D" id="3.40.1280.10">
    <property type="match status" value="1"/>
</dbReference>
<dbReference type="AlphaFoldDB" id="A0A974BIN1"/>
<keyword evidence="2 5" id="KW-0489">Methyltransferase</keyword>
<protein>
    <submittedName>
        <fullName evidence="5">RNA methyltransferase</fullName>
    </submittedName>
</protein>
<evidence type="ECO:0000256" key="2">
    <source>
        <dbReference type="ARBA" id="ARBA00022603"/>
    </source>
</evidence>